<dbReference type="GO" id="GO:0005143">
    <property type="term" value="F:interleukin-12 receptor binding"/>
    <property type="evidence" value="ECO:0007669"/>
    <property type="project" value="InterPro"/>
</dbReference>
<comment type="subcellular location">
    <subcellularLocation>
        <location evidence="1">Secreted</location>
    </subcellularLocation>
</comment>
<keyword evidence="1" id="KW-0732">Signal</keyword>
<sequence>MMKIRVCLSLLLSLLYTACTAGPTGARSVPVHLSKDACQGPGRALLRNVTDALDIDQLFRGLNCTEQSAELPVSSRTLSACTPQNSVCFEGTDFTFDQADCLQSVLEDLRYYWATFKSYRDTDRILEQSVLRSIENLVQSCFSVTLMDDVQVSLDNKNSFERRLKLCKILKGFQVRTITINRVLNHIVSSLQT</sequence>
<dbReference type="GO" id="GO:0005615">
    <property type="term" value="C:extracellular space"/>
    <property type="evidence" value="ECO:0007669"/>
    <property type="project" value="UniProtKB-KW"/>
</dbReference>
<dbReference type="AlphaFoldDB" id="A0A8T0BFZ7"/>
<dbReference type="OrthoDB" id="9893660at2759"/>
<keyword evidence="3" id="KW-1185">Reference proteome</keyword>
<keyword evidence="1" id="KW-0339">Growth factor</keyword>
<reference evidence="2" key="1">
    <citation type="submission" date="2020-08" db="EMBL/GenBank/DDBJ databases">
        <title>Chromosome-level assembly of Southern catfish (Silurus meridionalis) provides insights into visual adaptation to the nocturnal and benthic lifestyles.</title>
        <authorList>
            <person name="Zhang Y."/>
            <person name="Wang D."/>
            <person name="Peng Z."/>
        </authorList>
    </citation>
    <scope>NUCLEOTIDE SEQUENCE</scope>
    <source>
        <strain evidence="2">SWU-2019-XX</strain>
        <tissue evidence="2">Muscle</tissue>
    </source>
</reference>
<dbReference type="Pfam" id="PF03039">
    <property type="entry name" value="IL12"/>
    <property type="match status" value="1"/>
</dbReference>
<accession>A0A8T0BFZ7</accession>
<name>A0A8T0BFZ7_SILME</name>
<dbReference type="InterPro" id="IPR009079">
    <property type="entry name" value="4_helix_cytokine-like_core"/>
</dbReference>
<evidence type="ECO:0000313" key="2">
    <source>
        <dbReference type="EMBL" id="KAF7705925.1"/>
    </source>
</evidence>
<organism evidence="2 3">
    <name type="scientific">Silurus meridionalis</name>
    <name type="common">Southern catfish</name>
    <name type="synonym">Silurus soldatovi meridionalis</name>
    <dbReference type="NCBI Taxonomy" id="175797"/>
    <lineage>
        <taxon>Eukaryota</taxon>
        <taxon>Metazoa</taxon>
        <taxon>Chordata</taxon>
        <taxon>Craniata</taxon>
        <taxon>Vertebrata</taxon>
        <taxon>Euteleostomi</taxon>
        <taxon>Actinopterygii</taxon>
        <taxon>Neopterygii</taxon>
        <taxon>Teleostei</taxon>
        <taxon>Ostariophysi</taxon>
        <taxon>Siluriformes</taxon>
        <taxon>Siluridae</taxon>
        <taxon>Silurus</taxon>
    </lineage>
</organism>
<keyword evidence="1" id="KW-1015">Disulfide bond</keyword>
<dbReference type="Proteomes" id="UP000606274">
    <property type="component" value="Unassembled WGS sequence"/>
</dbReference>
<feature type="chain" id="PRO_5035967241" description="Interleukin-12 subunit alpha" evidence="1">
    <location>
        <begin position="22"/>
        <end position="193"/>
    </location>
</feature>
<gene>
    <name evidence="1" type="primary">IL12A</name>
    <name evidence="2" type="ORF">HF521_019179</name>
</gene>
<evidence type="ECO:0000256" key="1">
    <source>
        <dbReference type="RuleBase" id="RU363133"/>
    </source>
</evidence>
<comment type="similarity">
    <text evidence="1">Belongs to the IL-6 superfamily.</text>
</comment>
<comment type="subunit">
    <text evidence="1">Heterodimer with IL12B; disulfide-linked. The heterodimer is known as interleukin IL-12.</text>
</comment>
<feature type="signal peptide" evidence="1">
    <location>
        <begin position="1"/>
        <end position="21"/>
    </location>
</feature>
<keyword evidence="1" id="KW-0202">Cytokine</keyword>
<keyword evidence="1" id="KW-0964">Secreted</keyword>
<dbReference type="GO" id="GO:0008083">
    <property type="term" value="F:growth factor activity"/>
    <property type="evidence" value="ECO:0007669"/>
    <property type="project" value="UniProtKB-KW"/>
</dbReference>
<comment type="caution">
    <text evidence="2">The sequence shown here is derived from an EMBL/GenBank/DDBJ whole genome shotgun (WGS) entry which is preliminary data.</text>
</comment>
<dbReference type="InterPro" id="IPR004281">
    <property type="entry name" value="IL-12_alpha"/>
</dbReference>
<dbReference type="EMBL" id="JABFDY010000006">
    <property type="protein sequence ID" value="KAF7705925.1"/>
    <property type="molecule type" value="Genomic_DNA"/>
</dbReference>
<evidence type="ECO:0000313" key="3">
    <source>
        <dbReference type="Proteomes" id="UP000606274"/>
    </source>
</evidence>
<proteinExistence type="inferred from homology"/>
<dbReference type="GO" id="GO:0006955">
    <property type="term" value="P:immune response"/>
    <property type="evidence" value="ECO:0007669"/>
    <property type="project" value="InterPro"/>
</dbReference>
<dbReference type="SUPFAM" id="SSF47266">
    <property type="entry name" value="4-helical cytokines"/>
    <property type="match status" value="1"/>
</dbReference>
<dbReference type="Gene3D" id="1.20.1250.10">
    <property type="match status" value="1"/>
</dbReference>
<protein>
    <recommendedName>
        <fullName evidence="1">Interleukin-12 subunit alpha</fullName>
        <shortName evidence="1">IL-12A</shortName>
    </recommendedName>
</protein>
<dbReference type="GO" id="GO:0005125">
    <property type="term" value="F:cytokine activity"/>
    <property type="evidence" value="ECO:0007669"/>
    <property type="project" value="UniProtKB-KW"/>
</dbReference>